<feature type="region of interest" description="Disordered" evidence="1">
    <location>
        <begin position="191"/>
        <end position="244"/>
    </location>
</feature>
<feature type="region of interest" description="Disordered" evidence="1">
    <location>
        <begin position="294"/>
        <end position="369"/>
    </location>
</feature>
<feature type="signal peptide" evidence="2">
    <location>
        <begin position="1"/>
        <end position="19"/>
    </location>
</feature>
<feature type="chain" id="PRO_5008104337" evidence="2">
    <location>
        <begin position="20"/>
        <end position="502"/>
    </location>
</feature>
<evidence type="ECO:0000313" key="4">
    <source>
        <dbReference type="Proteomes" id="UP000243081"/>
    </source>
</evidence>
<protein>
    <submittedName>
        <fullName evidence="3">Uncharacterized protein</fullName>
    </submittedName>
</protein>
<feature type="compositionally biased region" description="Low complexity" evidence="1">
    <location>
        <begin position="309"/>
        <end position="323"/>
    </location>
</feature>
<feature type="compositionally biased region" description="Polar residues" evidence="1">
    <location>
        <begin position="216"/>
        <end position="244"/>
    </location>
</feature>
<dbReference type="InterPro" id="IPR035992">
    <property type="entry name" value="Ricin_B-like_lectins"/>
</dbReference>
<accession>A0A179IE32</accession>
<sequence>MIHASSLFTALLTASLAAGSPVIPRAVDKLNDSAFKEAQQRDDTAVRALANTQIKTFDGRCLFVDALSGDFRANLTPLQIEDCGGNRTGLGFDVITEGKHSNQQGQALVVSTLTQACLSFDPRRPADSQVHLFSCGGRADGGGEVSNSQLFAFDGKEQGAIALTPQNSPGKCLVSAGNKVVIDDCDDKDDKQKFTFDGDADKGNGDNDNEGGNENQQPELSSSAARVTTGTATKSLQSKLTSAPSSIMSLVSGDTGSECSLNVATVVNTVTVTMPAPSGTGDATSVLHSTIFPTETGAPGKKTVKNKENSGCNDGNSNNNDGSLVGGCSGDNTTNNSSTTNSVSATTTRAAGGQHTANPTTEVPVSRGDTKLNPTAAAVANQFDTTARRAPESGKHNDARAGKALLVSVLTNGCLNFDSRRQQGDTVTMFSCGGRADGEGETTTSQLFPFDGTNDIVLQPSSDDGKFCLVAGKDRLDSASCDKQKDQVFELVEVLESTADQL</sequence>
<dbReference type="EMBL" id="LUKN01001464">
    <property type="protein sequence ID" value="OAR00907.1"/>
    <property type="molecule type" value="Genomic_DNA"/>
</dbReference>
<dbReference type="SUPFAM" id="SSF50370">
    <property type="entry name" value="Ricin B-like lectins"/>
    <property type="match status" value="1"/>
</dbReference>
<evidence type="ECO:0000256" key="1">
    <source>
        <dbReference type="SAM" id="MobiDB-lite"/>
    </source>
</evidence>
<proteinExistence type="predicted"/>
<name>A0A179IE32_CORDF</name>
<organism evidence="3 4">
    <name type="scientific">Cordyceps confragosa</name>
    <name type="common">Lecanicillium lecanii</name>
    <dbReference type="NCBI Taxonomy" id="2714763"/>
    <lineage>
        <taxon>Eukaryota</taxon>
        <taxon>Fungi</taxon>
        <taxon>Dikarya</taxon>
        <taxon>Ascomycota</taxon>
        <taxon>Pezizomycotina</taxon>
        <taxon>Sordariomycetes</taxon>
        <taxon>Hypocreomycetidae</taxon>
        <taxon>Hypocreales</taxon>
        <taxon>Cordycipitaceae</taxon>
        <taxon>Akanthomyces</taxon>
    </lineage>
</organism>
<dbReference type="AlphaFoldDB" id="A0A179IE32"/>
<dbReference type="OMA" id="LTQACFN"/>
<feature type="compositionally biased region" description="Basic and acidic residues" evidence="1">
    <location>
        <begin position="191"/>
        <end position="205"/>
    </location>
</feature>
<evidence type="ECO:0000256" key="2">
    <source>
        <dbReference type="SAM" id="SignalP"/>
    </source>
</evidence>
<reference evidence="3 4" key="1">
    <citation type="submission" date="2016-03" db="EMBL/GenBank/DDBJ databases">
        <title>Fine-scale spatial genetic structure of a fungal parasite of coffee scale insects.</title>
        <authorList>
            <person name="Jackson D."/>
            <person name="Zemenick K.A."/>
            <person name="Malloure B."/>
            <person name="Quandt C.A."/>
            <person name="James T.Y."/>
        </authorList>
    </citation>
    <scope>NUCLEOTIDE SEQUENCE [LARGE SCALE GENOMIC DNA]</scope>
    <source>
        <strain evidence="3 4">UM487</strain>
    </source>
</reference>
<dbReference type="Gene3D" id="2.80.10.50">
    <property type="match status" value="1"/>
</dbReference>
<dbReference type="OrthoDB" id="5383818at2759"/>
<keyword evidence="2" id="KW-0732">Signal</keyword>
<comment type="caution">
    <text evidence="3">The sequence shown here is derived from an EMBL/GenBank/DDBJ whole genome shotgun (WGS) entry which is preliminary data.</text>
</comment>
<dbReference type="PROSITE" id="PS50231">
    <property type="entry name" value="RICIN_B_LECTIN"/>
    <property type="match status" value="1"/>
</dbReference>
<feature type="compositionally biased region" description="Low complexity" evidence="1">
    <location>
        <begin position="332"/>
        <end position="348"/>
    </location>
</feature>
<evidence type="ECO:0000313" key="3">
    <source>
        <dbReference type="EMBL" id="OAR00907.1"/>
    </source>
</evidence>
<dbReference type="Proteomes" id="UP000243081">
    <property type="component" value="Unassembled WGS sequence"/>
</dbReference>
<gene>
    <name evidence="3" type="ORF">LLEC1_07300</name>
</gene>
<keyword evidence="4" id="KW-1185">Reference proteome</keyword>